<dbReference type="OrthoDB" id="4772340at2"/>
<dbReference type="RefSeq" id="WP_085097636.1">
    <property type="nucleotide sequence ID" value="NZ_AP022603.1"/>
</dbReference>
<sequence length="239" mass="25908">MNLQGWLDRVVTDHRPSCATLRYDLERVIPRVAEMWKPLFDDPRSIHGQAFCTDVRLMVLRMRELRGPMPGDTLLTTCGSGLSVQVSDSRGMDFRMRRWPSRVLHGERVRTVVTPGGGGHPLVRVPATEGEQMILDEGSGAEMFPVPKVTPAGKPDIFALWWPTDDGFGLAEAVLAAVLDVDNASRVQVLATAALPPVTESPLLAAGKRPPVAPVDDFGEWAPPASGSGTDDPDEPEPA</sequence>
<dbReference type="Proteomes" id="UP000193484">
    <property type="component" value="Unassembled WGS sequence"/>
</dbReference>
<dbReference type="STRING" id="1793.AWC04_14110"/>
<evidence type="ECO:0000313" key="1">
    <source>
        <dbReference type="EMBL" id="ORV01119.1"/>
    </source>
</evidence>
<organism evidence="1 2">
    <name type="scientific">Mycolicibacterium fallax</name>
    <name type="common">Mycobacterium fallax</name>
    <dbReference type="NCBI Taxonomy" id="1793"/>
    <lineage>
        <taxon>Bacteria</taxon>
        <taxon>Bacillati</taxon>
        <taxon>Actinomycetota</taxon>
        <taxon>Actinomycetes</taxon>
        <taxon>Mycobacteriales</taxon>
        <taxon>Mycobacteriaceae</taxon>
        <taxon>Mycolicibacterium</taxon>
    </lineage>
</organism>
<gene>
    <name evidence="1" type="ORF">AWC04_14110</name>
</gene>
<dbReference type="EMBL" id="LQOJ01000047">
    <property type="protein sequence ID" value="ORV01119.1"/>
    <property type="molecule type" value="Genomic_DNA"/>
</dbReference>
<reference evidence="1 2" key="1">
    <citation type="submission" date="2016-01" db="EMBL/GenBank/DDBJ databases">
        <title>The new phylogeny of the genus Mycobacterium.</title>
        <authorList>
            <person name="Tarcisio F."/>
            <person name="Conor M."/>
            <person name="Antonella G."/>
            <person name="Elisabetta G."/>
            <person name="Giulia F.S."/>
            <person name="Sara T."/>
            <person name="Anna F."/>
            <person name="Clotilde B."/>
            <person name="Roberto B."/>
            <person name="Veronica D.S."/>
            <person name="Fabio R."/>
            <person name="Monica P."/>
            <person name="Olivier J."/>
            <person name="Enrico T."/>
            <person name="Nicola S."/>
        </authorList>
    </citation>
    <scope>NUCLEOTIDE SEQUENCE [LARGE SCALE GENOMIC DNA]</scope>
    <source>
        <strain evidence="1 2">DSM 44179</strain>
    </source>
</reference>
<proteinExistence type="predicted"/>
<accession>A0A1X1R8D4</accession>
<protein>
    <submittedName>
        <fullName evidence="1">Uncharacterized protein</fullName>
    </submittedName>
</protein>
<keyword evidence="2" id="KW-1185">Reference proteome</keyword>
<evidence type="ECO:0000313" key="2">
    <source>
        <dbReference type="Proteomes" id="UP000193484"/>
    </source>
</evidence>
<name>A0A1X1R8D4_MYCFA</name>
<dbReference type="AlphaFoldDB" id="A0A1X1R8D4"/>
<comment type="caution">
    <text evidence="1">The sequence shown here is derived from an EMBL/GenBank/DDBJ whole genome shotgun (WGS) entry which is preliminary data.</text>
</comment>